<evidence type="ECO:0000313" key="8">
    <source>
        <dbReference type="EnsemblMetazoa" id="HelroP89687"/>
    </source>
</evidence>
<evidence type="ECO:0000259" key="6">
    <source>
        <dbReference type="PROSITE" id="PS50115"/>
    </source>
</evidence>
<dbReference type="CTD" id="20217005"/>
<dbReference type="EnsemblMetazoa" id="HelroT89687">
    <property type="protein sequence ID" value="HelroP89687"/>
    <property type="gene ID" value="HelroG89687"/>
</dbReference>
<dbReference type="AlphaFoldDB" id="T1G7F8"/>
<dbReference type="SMART" id="SM00105">
    <property type="entry name" value="ArfGap"/>
    <property type="match status" value="1"/>
</dbReference>
<dbReference type="InterPro" id="IPR037278">
    <property type="entry name" value="ARFGAP/RecO"/>
</dbReference>
<dbReference type="PRINTS" id="PR00405">
    <property type="entry name" value="REVINTRACTNG"/>
</dbReference>
<feature type="domain" description="Arf-GAP" evidence="6">
    <location>
        <begin position="12"/>
        <end position="136"/>
    </location>
</feature>
<keyword evidence="3 5" id="KW-0863">Zinc-finger</keyword>
<dbReference type="EMBL" id="KB097656">
    <property type="protein sequence ID" value="ESN92238.1"/>
    <property type="molecule type" value="Genomic_DNA"/>
</dbReference>
<dbReference type="InterPro" id="IPR001164">
    <property type="entry name" value="ArfGAP_dom"/>
</dbReference>
<dbReference type="RefSeq" id="XP_009029605.1">
    <property type="nucleotide sequence ID" value="XM_009031357.1"/>
</dbReference>
<dbReference type="Proteomes" id="UP000015101">
    <property type="component" value="Unassembled WGS sequence"/>
</dbReference>
<dbReference type="PANTHER" id="PTHR46134">
    <property type="entry name" value="DRONGO, ISOFORM F"/>
    <property type="match status" value="1"/>
</dbReference>
<keyword evidence="4" id="KW-0862">Zinc</keyword>
<dbReference type="InParanoid" id="T1G7F8"/>
<evidence type="ECO:0000256" key="1">
    <source>
        <dbReference type="ARBA" id="ARBA00022723"/>
    </source>
</evidence>
<evidence type="ECO:0000313" key="9">
    <source>
        <dbReference type="Proteomes" id="UP000015101"/>
    </source>
</evidence>
<organism evidence="8 9">
    <name type="scientific">Helobdella robusta</name>
    <name type="common">Californian leech</name>
    <dbReference type="NCBI Taxonomy" id="6412"/>
    <lineage>
        <taxon>Eukaryota</taxon>
        <taxon>Metazoa</taxon>
        <taxon>Spiralia</taxon>
        <taxon>Lophotrochozoa</taxon>
        <taxon>Annelida</taxon>
        <taxon>Clitellata</taxon>
        <taxon>Hirudinea</taxon>
        <taxon>Rhynchobdellida</taxon>
        <taxon>Glossiphoniidae</taxon>
        <taxon>Helobdella</taxon>
    </lineage>
</organism>
<dbReference type="Gene3D" id="1.10.220.150">
    <property type="entry name" value="Arf GTPase activating protein"/>
    <property type="match status" value="1"/>
</dbReference>
<dbReference type="OMA" id="HTWISAI"/>
<reference evidence="7 9" key="2">
    <citation type="journal article" date="2013" name="Nature">
        <title>Insights into bilaterian evolution from three spiralian genomes.</title>
        <authorList>
            <person name="Simakov O."/>
            <person name="Marletaz F."/>
            <person name="Cho S.J."/>
            <person name="Edsinger-Gonzales E."/>
            <person name="Havlak P."/>
            <person name="Hellsten U."/>
            <person name="Kuo D.H."/>
            <person name="Larsson T."/>
            <person name="Lv J."/>
            <person name="Arendt D."/>
            <person name="Savage R."/>
            <person name="Osoegawa K."/>
            <person name="de Jong P."/>
            <person name="Grimwood J."/>
            <person name="Chapman J.A."/>
            <person name="Shapiro H."/>
            <person name="Aerts A."/>
            <person name="Otillar R.P."/>
            <person name="Terry A.Y."/>
            <person name="Boore J.L."/>
            <person name="Grigoriev I.V."/>
            <person name="Lindberg D.R."/>
            <person name="Seaver E.C."/>
            <person name="Weisblat D.A."/>
            <person name="Putnam N.H."/>
            <person name="Rokhsar D.S."/>
        </authorList>
    </citation>
    <scope>NUCLEOTIDE SEQUENCE</scope>
</reference>
<dbReference type="HOGENOM" id="CLU_1442565_0_0_1"/>
<protein>
    <recommendedName>
        <fullName evidence="6">Arf-GAP domain-containing protein</fullName>
    </recommendedName>
</protein>
<keyword evidence="2" id="KW-0677">Repeat</keyword>
<dbReference type="GO" id="GO:0005096">
    <property type="term" value="F:GTPase activator activity"/>
    <property type="evidence" value="ECO:0007669"/>
    <property type="project" value="InterPro"/>
</dbReference>
<dbReference type="SUPFAM" id="SSF57863">
    <property type="entry name" value="ArfGap/RecO-like zinc finger"/>
    <property type="match status" value="1"/>
</dbReference>
<evidence type="ECO:0000256" key="3">
    <source>
        <dbReference type="ARBA" id="ARBA00022771"/>
    </source>
</evidence>
<dbReference type="STRING" id="6412.T1G7F8"/>
<dbReference type="OrthoDB" id="6036at2759"/>
<evidence type="ECO:0000256" key="5">
    <source>
        <dbReference type="PROSITE-ProRule" id="PRU00288"/>
    </source>
</evidence>
<dbReference type="CDD" id="cd08838">
    <property type="entry name" value="ArfGap_AGFG"/>
    <property type="match status" value="1"/>
</dbReference>
<dbReference type="FunFam" id="1.10.220.150:FF:000005">
    <property type="entry name" value="Arf-GAP domain and FG repeat-containing protein 1"/>
    <property type="match status" value="1"/>
</dbReference>
<reference evidence="8" key="3">
    <citation type="submission" date="2015-06" db="UniProtKB">
        <authorList>
            <consortium name="EnsemblMetazoa"/>
        </authorList>
    </citation>
    <scope>IDENTIFICATION</scope>
</reference>
<dbReference type="GO" id="GO:0008270">
    <property type="term" value="F:zinc ion binding"/>
    <property type="evidence" value="ECO:0007669"/>
    <property type="project" value="UniProtKB-KW"/>
</dbReference>
<dbReference type="PANTHER" id="PTHR46134:SF3">
    <property type="entry name" value="ARFGAP WITH FG REPEATS 1"/>
    <property type="match status" value="1"/>
</dbReference>
<dbReference type="InterPro" id="IPR052248">
    <property type="entry name" value="Arf-GAP_FG-repeat_protein"/>
</dbReference>
<gene>
    <name evidence="8" type="primary">20217005</name>
    <name evidence="7" type="ORF">HELRODRAFT_89687</name>
</gene>
<evidence type="ECO:0000313" key="7">
    <source>
        <dbReference type="EMBL" id="ESN92238.1"/>
    </source>
</evidence>
<keyword evidence="9" id="KW-1185">Reference proteome</keyword>
<dbReference type="KEGG" id="hro:HELRODRAFT_89687"/>
<dbReference type="EMBL" id="AMQM01007655">
    <property type="status" value="NOT_ANNOTATED_CDS"/>
    <property type="molecule type" value="Genomic_DNA"/>
</dbReference>
<keyword evidence="1" id="KW-0479">Metal-binding</keyword>
<evidence type="ECO:0000256" key="2">
    <source>
        <dbReference type="ARBA" id="ARBA00022737"/>
    </source>
</evidence>
<dbReference type="GeneID" id="20217005"/>
<dbReference type="eggNOG" id="KOG0702">
    <property type="taxonomic scope" value="Eukaryota"/>
</dbReference>
<reference evidence="9" key="1">
    <citation type="submission" date="2012-12" db="EMBL/GenBank/DDBJ databases">
        <authorList>
            <person name="Hellsten U."/>
            <person name="Grimwood J."/>
            <person name="Chapman J.A."/>
            <person name="Shapiro H."/>
            <person name="Aerts A."/>
            <person name="Otillar R.P."/>
            <person name="Terry A.Y."/>
            <person name="Boore J.L."/>
            <person name="Simakov O."/>
            <person name="Marletaz F."/>
            <person name="Cho S.-J."/>
            <person name="Edsinger-Gonzales E."/>
            <person name="Havlak P."/>
            <person name="Kuo D.-H."/>
            <person name="Larsson T."/>
            <person name="Lv J."/>
            <person name="Arendt D."/>
            <person name="Savage R."/>
            <person name="Osoegawa K."/>
            <person name="de Jong P."/>
            <person name="Lindberg D.R."/>
            <person name="Seaver E.C."/>
            <person name="Weisblat D.A."/>
            <person name="Putnam N.H."/>
            <person name="Grigoriev I.V."/>
            <person name="Rokhsar D.S."/>
        </authorList>
    </citation>
    <scope>NUCLEOTIDE SEQUENCE</scope>
</reference>
<evidence type="ECO:0000256" key="4">
    <source>
        <dbReference type="ARBA" id="ARBA00022833"/>
    </source>
</evidence>
<dbReference type="Pfam" id="PF01412">
    <property type="entry name" value="ArfGap"/>
    <property type="match status" value="1"/>
</dbReference>
<sequence length="188" mass="21856">MASNVRKKQEEENNLKTLREIVALLHNKHCFDCNQRGPTYVNMMIGSFVCTACSGLLRGLNPPHRVKSISMASFSNDEMEFIKSRGNEFCRKVWLGLYDGRIPMDVDTKDEGRMKDLMCQRYEKKRWYVHPTDSLFEECRRMNTVGRQQQTSHNAKPLSSLVAGLPHVSNYNPVCLFVFEEFFSILFF</sequence>
<name>T1G7F8_HELRO</name>
<accession>T1G7F8</accession>
<dbReference type="InterPro" id="IPR038508">
    <property type="entry name" value="ArfGAP_dom_sf"/>
</dbReference>
<dbReference type="PROSITE" id="PS50115">
    <property type="entry name" value="ARFGAP"/>
    <property type="match status" value="1"/>
</dbReference>
<proteinExistence type="predicted"/>